<dbReference type="GO" id="GO:0030170">
    <property type="term" value="F:pyridoxal phosphate binding"/>
    <property type="evidence" value="ECO:0007669"/>
    <property type="project" value="TreeGrafter"/>
</dbReference>
<dbReference type="SMART" id="SM01005">
    <property type="entry name" value="Ala_racemase_C"/>
    <property type="match status" value="1"/>
</dbReference>
<dbReference type="GO" id="GO:0008784">
    <property type="term" value="F:alanine racemase activity"/>
    <property type="evidence" value="ECO:0007669"/>
    <property type="project" value="InterPro"/>
</dbReference>
<protein>
    <submittedName>
        <fullName evidence="6">Alanine racemase</fullName>
    </submittedName>
</protein>
<keyword evidence="3" id="KW-0413">Isomerase</keyword>
<reference evidence="7" key="1">
    <citation type="submission" date="2017-09" db="EMBL/GenBank/DDBJ databases">
        <title>Depth-based differentiation of microbial function through sediment-hosted aquifers and enrichment of novel symbionts in the deep terrestrial subsurface.</title>
        <authorList>
            <person name="Probst A.J."/>
            <person name="Ladd B."/>
            <person name="Jarett J.K."/>
            <person name="Geller-Mcgrath D.E."/>
            <person name="Sieber C.M.K."/>
            <person name="Emerson J.B."/>
            <person name="Anantharaman K."/>
            <person name="Thomas B.C."/>
            <person name="Malmstrom R."/>
            <person name="Stieglmeier M."/>
            <person name="Klingl A."/>
            <person name="Woyke T."/>
            <person name="Ryan C.M."/>
            <person name="Banfield J.F."/>
        </authorList>
    </citation>
    <scope>NUCLEOTIDE SEQUENCE [LARGE SCALE GENOMIC DNA]</scope>
</reference>
<proteinExistence type="inferred from homology"/>
<dbReference type="AlphaFoldDB" id="A0A2M8ESF5"/>
<comment type="cofactor">
    <cofactor evidence="1">
        <name>pyridoxal 5'-phosphate</name>
        <dbReference type="ChEBI" id="CHEBI:597326"/>
    </cofactor>
</comment>
<evidence type="ECO:0000256" key="1">
    <source>
        <dbReference type="ARBA" id="ARBA00001933"/>
    </source>
</evidence>
<evidence type="ECO:0000259" key="5">
    <source>
        <dbReference type="SMART" id="SM01005"/>
    </source>
</evidence>
<sequence>NGANWLGINSLEEGMSLREEKIKLPILIMGYIPLAKLGEAIKNNLSFVVYNRETIKQAERQASKLGKKAKVHLKLETGTNRQGISIKEIVPFTKFCLTLKNVFLEGIYTHYANIEDTLDPGFAMEQLRKFQKALQIIKVAGINIPIKHTACSAATILFPETHFDLVRVGIGLYGLWPSRETRLSAGNSLKLKPVLSWKTKIAQVKEVQKGETISYGRTFKTSRKTKIAILPVGYWDGYDRGLSNAGRVLLKGHFAPIVGRVCMNMIMVDVTDISGVKVEDEVVLIGKQGKNEITAEEIAQKLGTINYEVVTRINPLLPREVV</sequence>
<dbReference type="InterPro" id="IPR001608">
    <property type="entry name" value="Ala_racemase_N"/>
</dbReference>
<dbReference type="GO" id="GO:0005829">
    <property type="term" value="C:cytosol"/>
    <property type="evidence" value="ECO:0007669"/>
    <property type="project" value="TreeGrafter"/>
</dbReference>
<comment type="caution">
    <text evidence="6">The sequence shown here is derived from an EMBL/GenBank/DDBJ whole genome shotgun (WGS) entry which is preliminary data.</text>
</comment>
<evidence type="ECO:0000256" key="3">
    <source>
        <dbReference type="ARBA" id="ARBA00023235"/>
    </source>
</evidence>
<evidence type="ECO:0000256" key="4">
    <source>
        <dbReference type="PIRSR" id="PIRSR600821-52"/>
    </source>
</evidence>
<feature type="binding site" evidence="4">
    <location>
        <position position="263"/>
    </location>
    <ligand>
        <name>substrate</name>
    </ligand>
</feature>
<evidence type="ECO:0000313" key="7">
    <source>
        <dbReference type="Proteomes" id="UP000229816"/>
    </source>
</evidence>
<dbReference type="GO" id="GO:0030632">
    <property type="term" value="P:D-alanine biosynthetic process"/>
    <property type="evidence" value="ECO:0007669"/>
    <property type="project" value="TreeGrafter"/>
</dbReference>
<dbReference type="Gene3D" id="2.40.37.10">
    <property type="entry name" value="Lyase, Ornithine Decarboxylase, Chain A, domain 1"/>
    <property type="match status" value="1"/>
</dbReference>
<evidence type="ECO:0000313" key="6">
    <source>
        <dbReference type="EMBL" id="PJC28055.1"/>
    </source>
</evidence>
<dbReference type="InterPro" id="IPR000821">
    <property type="entry name" value="Ala_racemase"/>
</dbReference>
<name>A0A2M8ESF5_9BACT</name>
<evidence type="ECO:0000256" key="2">
    <source>
        <dbReference type="ARBA" id="ARBA00022898"/>
    </source>
</evidence>
<dbReference type="InterPro" id="IPR009006">
    <property type="entry name" value="Ala_racemase/Decarboxylase_C"/>
</dbReference>
<dbReference type="PANTHER" id="PTHR30511">
    <property type="entry name" value="ALANINE RACEMASE"/>
    <property type="match status" value="1"/>
</dbReference>
<gene>
    <name evidence="6" type="primary">alr</name>
    <name evidence="6" type="ORF">CO054_02110</name>
</gene>
<dbReference type="CDD" id="cd00430">
    <property type="entry name" value="PLPDE_III_AR"/>
    <property type="match status" value="1"/>
</dbReference>
<dbReference type="Proteomes" id="UP000229816">
    <property type="component" value="Unassembled WGS sequence"/>
</dbReference>
<keyword evidence="2" id="KW-0663">Pyridoxal phosphate</keyword>
<dbReference type="NCBIfam" id="TIGR00492">
    <property type="entry name" value="alr"/>
    <property type="match status" value="1"/>
</dbReference>
<dbReference type="HAMAP" id="MF_01201">
    <property type="entry name" value="Ala_racemase"/>
    <property type="match status" value="1"/>
</dbReference>
<dbReference type="PANTHER" id="PTHR30511:SF0">
    <property type="entry name" value="ALANINE RACEMASE, CATABOLIC-RELATED"/>
    <property type="match status" value="1"/>
</dbReference>
<feature type="non-terminal residue" evidence="6">
    <location>
        <position position="1"/>
    </location>
</feature>
<dbReference type="EMBL" id="PFSF01000045">
    <property type="protein sequence ID" value="PJC28055.1"/>
    <property type="molecule type" value="Genomic_DNA"/>
</dbReference>
<accession>A0A2M8ESF5</accession>
<dbReference type="SUPFAM" id="SSF50621">
    <property type="entry name" value="Alanine racemase C-terminal domain-like"/>
    <property type="match status" value="1"/>
</dbReference>
<dbReference type="Gene3D" id="3.20.20.10">
    <property type="entry name" value="Alanine racemase"/>
    <property type="match status" value="1"/>
</dbReference>
<feature type="domain" description="Alanine racemase C-terminal" evidence="5">
    <location>
        <begin position="194"/>
        <end position="322"/>
    </location>
</feature>
<dbReference type="Pfam" id="PF01168">
    <property type="entry name" value="Ala_racemase_N"/>
    <property type="match status" value="1"/>
</dbReference>
<dbReference type="PRINTS" id="PR00992">
    <property type="entry name" value="ALARACEMASE"/>
</dbReference>
<feature type="binding site" evidence="4">
    <location>
        <position position="81"/>
    </location>
    <ligand>
        <name>substrate</name>
    </ligand>
</feature>
<organism evidence="6 7">
    <name type="scientific">Candidatus Shapirobacteria bacterium CG_4_9_14_0_2_um_filter_39_11</name>
    <dbReference type="NCBI Taxonomy" id="1974478"/>
    <lineage>
        <taxon>Bacteria</taxon>
        <taxon>Candidatus Shapironibacteriota</taxon>
    </lineage>
</organism>
<dbReference type="InterPro" id="IPR029066">
    <property type="entry name" value="PLP-binding_barrel"/>
</dbReference>
<dbReference type="Pfam" id="PF00842">
    <property type="entry name" value="Ala_racemase_C"/>
    <property type="match status" value="1"/>
</dbReference>
<dbReference type="InterPro" id="IPR011079">
    <property type="entry name" value="Ala_racemase_C"/>
</dbReference>
<dbReference type="SUPFAM" id="SSF51419">
    <property type="entry name" value="PLP-binding barrel"/>
    <property type="match status" value="1"/>
</dbReference>